<proteinExistence type="inferred from homology"/>
<dbReference type="GO" id="GO:0005737">
    <property type="term" value="C:cytoplasm"/>
    <property type="evidence" value="ECO:0007669"/>
    <property type="project" value="TreeGrafter"/>
</dbReference>
<dbReference type="GO" id="GO:0004197">
    <property type="term" value="F:cysteine-type endopeptidase activity"/>
    <property type="evidence" value="ECO:0007669"/>
    <property type="project" value="InterPro"/>
</dbReference>
<reference evidence="4 5" key="1">
    <citation type="journal article" date="2012" name="Genome Biol.">
        <title>The genome of the polar eukaryotic microalga coccomyxa subellipsoidea reveals traits of cold adaptation.</title>
        <authorList>
            <person name="Blanc G."/>
            <person name="Agarkova I."/>
            <person name="Grimwood J."/>
            <person name="Kuo A."/>
            <person name="Brueggeman A."/>
            <person name="Dunigan D."/>
            <person name="Gurnon J."/>
            <person name="Ladunga I."/>
            <person name="Lindquist E."/>
            <person name="Lucas S."/>
            <person name="Pangilinan J."/>
            <person name="Proschold T."/>
            <person name="Salamov A."/>
            <person name="Schmutz J."/>
            <person name="Weeks D."/>
            <person name="Yamada T."/>
            <person name="Claverie J.M."/>
            <person name="Grigoriev I."/>
            <person name="Van Etten J."/>
            <person name="Lomsadze A."/>
            <person name="Borodovsky M."/>
        </authorList>
    </citation>
    <scope>NUCLEOTIDE SEQUENCE [LARGE SCALE GENOMIC DNA]</scope>
    <source>
        <strain evidence="4 5">C-169</strain>
    </source>
</reference>
<evidence type="ECO:0000313" key="5">
    <source>
        <dbReference type="Proteomes" id="UP000007264"/>
    </source>
</evidence>
<dbReference type="RefSeq" id="XP_005646480.1">
    <property type="nucleotide sequence ID" value="XM_005646423.1"/>
</dbReference>
<dbReference type="InterPro" id="IPR050452">
    <property type="entry name" value="Metacaspase"/>
</dbReference>
<dbReference type="eggNOG" id="KOG1546">
    <property type="taxonomic scope" value="Eukaryota"/>
</dbReference>
<dbReference type="PANTHER" id="PTHR48104:SF30">
    <property type="entry name" value="METACASPASE-1"/>
    <property type="match status" value="1"/>
</dbReference>
<dbReference type="InterPro" id="IPR036361">
    <property type="entry name" value="SAP_dom_sf"/>
</dbReference>
<dbReference type="AlphaFoldDB" id="I0YU67"/>
<sequence length="515" mass="54925">MGKDDDLDFKSWKIKQLQEYIKDNGGDDEDCDEKQDLIDRAIELRDKKREKEKEKKKEKEKPALPTDRNYPAPSYGGAPSAPPFNPQYGAPAPYNGAPSPYGGAPPPYGGAPPPYGGPPPPQYGGEYWTDYGAPPPYGGPLPYGGPPQGPYGGPPQGQWGGPPPQGEYGAYGQGPPGPYGGPPQGGYGGPPPLQDGYGAPPPQQPGYGEPPAQQGRKRALICACNYAGTDNALNGCINDAKCMQYLLKTRFGFKEEDITMLTDDQNDPAKWPTGNNMRAHMRRLVGDAQTGDSLIFHFSGHGSQTADWSGDEDDGYNETLCPCDFKQGGQIVDDELNQLLVNPLRPGVRLHAIIDACHSGSVLDMEYRAEFHNGMPVWTNEFSKRPSIYKGTAGGEAFQFGAARDSQTAADTSQLSGNVSTGAATFAFIQAIERVGTHISYGRLLDEMNRTLGDMGHGGGAGSGQPLSDPFQMGGLLGSLLGQGLGMVGGGQQYSNQTPVLSSNSAFDINRQLSI</sequence>
<feature type="region of interest" description="Disordered" evidence="2">
    <location>
        <begin position="43"/>
        <end position="213"/>
    </location>
</feature>
<dbReference type="OrthoDB" id="3223806at2759"/>
<feature type="compositionally biased region" description="Pro residues" evidence="2">
    <location>
        <begin position="189"/>
        <end position="204"/>
    </location>
</feature>
<evidence type="ECO:0000256" key="2">
    <source>
        <dbReference type="SAM" id="MobiDB-lite"/>
    </source>
</evidence>
<feature type="compositionally biased region" description="Low complexity" evidence="2">
    <location>
        <begin position="70"/>
        <end position="79"/>
    </location>
</feature>
<comment type="similarity">
    <text evidence="1">Belongs to the peptidase C14B family.</text>
</comment>
<dbReference type="Proteomes" id="UP000007264">
    <property type="component" value="Unassembled WGS sequence"/>
</dbReference>
<dbReference type="STRING" id="574566.I0YU67"/>
<organism evidence="4 5">
    <name type="scientific">Coccomyxa subellipsoidea (strain C-169)</name>
    <name type="common">Green microalga</name>
    <dbReference type="NCBI Taxonomy" id="574566"/>
    <lineage>
        <taxon>Eukaryota</taxon>
        <taxon>Viridiplantae</taxon>
        <taxon>Chlorophyta</taxon>
        <taxon>core chlorophytes</taxon>
        <taxon>Trebouxiophyceae</taxon>
        <taxon>Trebouxiophyceae incertae sedis</taxon>
        <taxon>Coccomyxaceae</taxon>
        <taxon>Coccomyxa</taxon>
        <taxon>Coccomyxa subellipsoidea</taxon>
    </lineage>
</organism>
<gene>
    <name evidence="4" type="ORF">COCSUDRAFT_56378</name>
</gene>
<feature type="domain" description="Peptidase C14 caspase" evidence="3">
    <location>
        <begin position="216"/>
        <end position="453"/>
    </location>
</feature>
<evidence type="ECO:0000256" key="1">
    <source>
        <dbReference type="ARBA" id="ARBA00009005"/>
    </source>
</evidence>
<evidence type="ECO:0000259" key="3">
    <source>
        <dbReference type="Pfam" id="PF00656"/>
    </source>
</evidence>
<dbReference type="EMBL" id="AGSI01000011">
    <property type="protein sequence ID" value="EIE21936.1"/>
    <property type="molecule type" value="Genomic_DNA"/>
</dbReference>
<feature type="compositionally biased region" description="Pro residues" evidence="2">
    <location>
        <begin position="103"/>
        <end position="122"/>
    </location>
</feature>
<protein>
    <recommendedName>
        <fullName evidence="3">Peptidase C14 caspase domain-containing protein</fullName>
    </recommendedName>
</protein>
<feature type="compositionally biased region" description="Low complexity" evidence="2">
    <location>
        <begin position="86"/>
        <end position="102"/>
    </location>
</feature>
<name>I0YU67_COCSC</name>
<dbReference type="GO" id="GO:0006508">
    <property type="term" value="P:proteolysis"/>
    <property type="evidence" value="ECO:0007669"/>
    <property type="project" value="InterPro"/>
</dbReference>
<dbReference type="SUPFAM" id="SSF52129">
    <property type="entry name" value="Caspase-like"/>
    <property type="match status" value="1"/>
</dbReference>
<dbReference type="InterPro" id="IPR029030">
    <property type="entry name" value="Caspase-like_dom_sf"/>
</dbReference>
<comment type="caution">
    <text evidence="4">The sequence shown here is derived from an EMBL/GenBank/DDBJ whole genome shotgun (WGS) entry which is preliminary data.</text>
</comment>
<dbReference type="Pfam" id="PF00656">
    <property type="entry name" value="Peptidase_C14"/>
    <property type="match status" value="1"/>
</dbReference>
<dbReference type="Gene3D" id="3.40.50.12660">
    <property type="match status" value="1"/>
</dbReference>
<accession>I0YU67</accession>
<evidence type="ECO:0000313" key="4">
    <source>
        <dbReference type="EMBL" id="EIE21936.1"/>
    </source>
</evidence>
<dbReference type="KEGG" id="csl:COCSUDRAFT_56378"/>
<dbReference type="InterPro" id="IPR011600">
    <property type="entry name" value="Pept_C14_caspase"/>
</dbReference>
<dbReference type="SUPFAM" id="SSF68906">
    <property type="entry name" value="SAP domain"/>
    <property type="match status" value="1"/>
</dbReference>
<dbReference type="GeneID" id="17039921"/>
<feature type="compositionally biased region" description="Pro residues" evidence="2">
    <location>
        <begin position="133"/>
        <end position="153"/>
    </location>
</feature>
<keyword evidence="5" id="KW-1185">Reference proteome</keyword>
<dbReference type="PANTHER" id="PTHR48104">
    <property type="entry name" value="METACASPASE-4"/>
    <property type="match status" value="1"/>
</dbReference>
<feature type="compositionally biased region" description="Basic and acidic residues" evidence="2">
    <location>
        <begin position="43"/>
        <end position="62"/>
    </location>
</feature>